<proteinExistence type="predicted"/>
<keyword evidence="2" id="KW-1185">Reference proteome</keyword>
<evidence type="ECO:0000313" key="1">
    <source>
        <dbReference type="EMBL" id="TNN47532.1"/>
    </source>
</evidence>
<gene>
    <name evidence="1" type="ORF">EYF80_042253</name>
</gene>
<protein>
    <submittedName>
        <fullName evidence="1">Uncharacterized protein</fullName>
    </submittedName>
</protein>
<dbReference type="AlphaFoldDB" id="A0A4Z2G4N6"/>
<dbReference type="Proteomes" id="UP000314294">
    <property type="component" value="Unassembled WGS sequence"/>
</dbReference>
<organism evidence="1 2">
    <name type="scientific">Liparis tanakae</name>
    <name type="common">Tanaka's snailfish</name>
    <dbReference type="NCBI Taxonomy" id="230148"/>
    <lineage>
        <taxon>Eukaryota</taxon>
        <taxon>Metazoa</taxon>
        <taxon>Chordata</taxon>
        <taxon>Craniata</taxon>
        <taxon>Vertebrata</taxon>
        <taxon>Euteleostomi</taxon>
        <taxon>Actinopterygii</taxon>
        <taxon>Neopterygii</taxon>
        <taxon>Teleostei</taxon>
        <taxon>Neoteleostei</taxon>
        <taxon>Acanthomorphata</taxon>
        <taxon>Eupercaria</taxon>
        <taxon>Perciformes</taxon>
        <taxon>Cottioidei</taxon>
        <taxon>Cottales</taxon>
        <taxon>Liparidae</taxon>
        <taxon>Liparis</taxon>
    </lineage>
</organism>
<evidence type="ECO:0000313" key="2">
    <source>
        <dbReference type="Proteomes" id="UP000314294"/>
    </source>
</evidence>
<comment type="caution">
    <text evidence="1">The sequence shown here is derived from an EMBL/GenBank/DDBJ whole genome shotgun (WGS) entry which is preliminary data.</text>
</comment>
<name>A0A4Z2G4N6_9TELE</name>
<dbReference type="EMBL" id="SRLO01000738">
    <property type="protein sequence ID" value="TNN47532.1"/>
    <property type="molecule type" value="Genomic_DNA"/>
</dbReference>
<accession>A0A4Z2G4N6</accession>
<reference evidence="1 2" key="1">
    <citation type="submission" date="2019-03" db="EMBL/GenBank/DDBJ databases">
        <title>First draft genome of Liparis tanakae, snailfish: a comprehensive survey of snailfish specific genes.</title>
        <authorList>
            <person name="Kim W."/>
            <person name="Song I."/>
            <person name="Jeong J.-H."/>
            <person name="Kim D."/>
            <person name="Kim S."/>
            <person name="Ryu S."/>
            <person name="Song J.Y."/>
            <person name="Lee S.K."/>
        </authorList>
    </citation>
    <scope>NUCLEOTIDE SEQUENCE [LARGE SCALE GENOMIC DNA]</scope>
    <source>
        <tissue evidence="1">Muscle</tissue>
    </source>
</reference>
<sequence>MLLHHDAHRPLPDVSLRHASRCSSKELLLLLDLFPDFSYLAVGVESSLVFLHEPLDGAEQRRHVDPVTPVGRRVVARPVPAVDDVAPAAALLHQVAQVAALLDVPLQRRALLQLVAVSEDDHAVLQSVFGEVLAHFCDDVLVVLDEFLHFEDDEEDVRPRGALGAAAQHLGQHRLLGPARVEETGRVDQREASSADEFRSDGGGMRLQVAQIVYLECGISEEEVGQAALPHSVLPHEDDPQFFGHWKRKVTPHQLQKYTSLYSVYLDLISGL</sequence>